<dbReference type="STRING" id="1121884.SAMN02745131_03067"/>
<evidence type="ECO:0000259" key="7">
    <source>
        <dbReference type="Pfam" id="PF13396"/>
    </source>
</evidence>
<feature type="domain" description="Cardiolipin synthase N-terminal" evidence="7">
    <location>
        <begin position="48"/>
        <end position="87"/>
    </location>
</feature>
<name>A0A1M5CXG7_9BACT</name>
<feature type="transmembrane region" description="Helical" evidence="6">
    <location>
        <begin position="36"/>
        <end position="56"/>
    </location>
</feature>
<feature type="transmembrane region" description="Helical" evidence="6">
    <location>
        <begin position="68"/>
        <end position="89"/>
    </location>
</feature>
<accession>A0A1M5CXG7</accession>
<evidence type="ECO:0000313" key="8">
    <source>
        <dbReference type="EMBL" id="SHF59371.1"/>
    </source>
</evidence>
<evidence type="ECO:0000256" key="3">
    <source>
        <dbReference type="ARBA" id="ARBA00022692"/>
    </source>
</evidence>
<keyword evidence="3 6" id="KW-0812">Transmembrane</keyword>
<gene>
    <name evidence="8" type="ORF">SAMN02745131_03067</name>
</gene>
<sequence>MKNLKKPNLVLGLFSFLLLFIGITLRANGFKAGDYVLGLTFLCGLIHWIWAILDVFKNYRVNSGSENRILWIILVVIVPPFGGICYYTMSKTVRM</sequence>
<dbReference type="InterPro" id="IPR027379">
    <property type="entry name" value="CLS_N"/>
</dbReference>
<dbReference type="EMBL" id="FQUU01000013">
    <property type="protein sequence ID" value="SHF59371.1"/>
    <property type="molecule type" value="Genomic_DNA"/>
</dbReference>
<dbReference type="Proteomes" id="UP000184048">
    <property type="component" value="Unassembled WGS sequence"/>
</dbReference>
<dbReference type="AlphaFoldDB" id="A0A1M5CXG7"/>
<evidence type="ECO:0000256" key="2">
    <source>
        <dbReference type="ARBA" id="ARBA00022475"/>
    </source>
</evidence>
<reference evidence="8 9" key="1">
    <citation type="submission" date="2016-11" db="EMBL/GenBank/DDBJ databases">
        <authorList>
            <person name="Jaros S."/>
            <person name="Januszkiewicz K."/>
            <person name="Wedrychowicz H."/>
        </authorList>
    </citation>
    <scope>NUCLEOTIDE SEQUENCE [LARGE SCALE GENOMIC DNA]</scope>
    <source>
        <strain evidence="8 9">DSM 18119</strain>
    </source>
</reference>
<comment type="subcellular location">
    <subcellularLocation>
        <location evidence="1">Cell membrane</location>
        <topology evidence="1">Multi-pass membrane protein</topology>
    </subcellularLocation>
</comment>
<keyword evidence="5 6" id="KW-0472">Membrane</keyword>
<keyword evidence="4 6" id="KW-1133">Transmembrane helix</keyword>
<dbReference type="GO" id="GO:0005886">
    <property type="term" value="C:plasma membrane"/>
    <property type="evidence" value="ECO:0007669"/>
    <property type="project" value="UniProtKB-SubCell"/>
</dbReference>
<evidence type="ECO:0000313" key="9">
    <source>
        <dbReference type="Proteomes" id="UP000184048"/>
    </source>
</evidence>
<organism evidence="8 9">
    <name type="scientific">Flavisolibacter ginsengisoli DSM 18119</name>
    <dbReference type="NCBI Taxonomy" id="1121884"/>
    <lineage>
        <taxon>Bacteria</taxon>
        <taxon>Pseudomonadati</taxon>
        <taxon>Bacteroidota</taxon>
        <taxon>Chitinophagia</taxon>
        <taxon>Chitinophagales</taxon>
        <taxon>Chitinophagaceae</taxon>
        <taxon>Flavisolibacter</taxon>
    </lineage>
</organism>
<dbReference type="RefSeq" id="WP_072836203.1">
    <property type="nucleotide sequence ID" value="NZ_FQUU01000013.1"/>
</dbReference>
<proteinExistence type="predicted"/>
<evidence type="ECO:0000256" key="1">
    <source>
        <dbReference type="ARBA" id="ARBA00004651"/>
    </source>
</evidence>
<keyword evidence="9" id="KW-1185">Reference proteome</keyword>
<dbReference type="Pfam" id="PF13396">
    <property type="entry name" value="PLDc_N"/>
    <property type="match status" value="1"/>
</dbReference>
<evidence type="ECO:0000256" key="5">
    <source>
        <dbReference type="ARBA" id="ARBA00023136"/>
    </source>
</evidence>
<evidence type="ECO:0000256" key="6">
    <source>
        <dbReference type="SAM" id="Phobius"/>
    </source>
</evidence>
<protein>
    <submittedName>
        <fullName evidence="8">Phospholipase_D-nuclease N-terminal</fullName>
    </submittedName>
</protein>
<evidence type="ECO:0000256" key="4">
    <source>
        <dbReference type="ARBA" id="ARBA00022989"/>
    </source>
</evidence>
<keyword evidence="2" id="KW-1003">Cell membrane</keyword>